<feature type="domain" description="Mechanosensitive ion channel MscS" evidence="9">
    <location>
        <begin position="685"/>
        <end position="752"/>
    </location>
</feature>
<dbReference type="InterPro" id="IPR049278">
    <property type="entry name" value="MS_channel_C"/>
</dbReference>
<evidence type="ECO:0000256" key="7">
    <source>
        <dbReference type="SAM" id="MobiDB-lite"/>
    </source>
</evidence>
<comment type="similarity">
    <text evidence="2">Belongs to the MscS (TC 1.A.23) family.</text>
</comment>
<feature type="domain" description="Mechanosensitive ion channel MscS C-terminal" evidence="11">
    <location>
        <begin position="760"/>
        <end position="841"/>
    </location>
</feature>
<evidence type="ECO:0000256" key="2">
    <source>
        <dbReference type="ARBA" id="ARBA00008017"/>
    </source>
</evidence>
<feature type="region of interest" description="Disordered" evidence="7">
    <location>
        <begin position="1"/>
        <end position="26"/>
    </location>
</feature>
<keyword evidence="3" id="KW-1003">Cell membrane</keyword>
<feature type="region of interest" description="Disordered" evidence="7">
    <location>
        <begin position="50"/>
        <end position="90"/>
    </location>
</feature>
<name>A0ABS6J594_9RHOB</name>
<evidence type="ECO:0000256" key="1">
    <source>
        <dbReference type="ARBA" id="ARBA00004651"/>
    </source>
</evidence>
<feature type="transmembrane region" description="Helical" evidence="8">
    <location>
        <begin position="441"/>
        <end position="462"/>
    </location>
</feature>
<dbReference type="Gene3D" id="3.30.70.100">
    <property type="match status" value="1"/>
</dbReference>
<evidence type="ECO:0000259" key="11">
    <source>
        <dbReference type="Pfam" id="PF21082"/>
    </source>
</evidence>
<dbReference type="RefSeq" id="WP_161762796.1">
    <property type="nucleotide sequence ID" value="NZ_JAAATX020000008.1"/>
</dbReference>
<feature type="region of interest" description="Disordered" evidence="7">
    <location>
        <begin position="846"/>
        <end position="897"/>
    </location>
</feature>
<evidence type="ECO:0000256" key="3">
    <source>
        <dbReference type="ARBA" id="ARBA00022475"/>
    </source>
</evidence>
<feature type="transmembrane region" description="Helical" evidence="8">
    <location>
        <begin position="640"/>
        <end position="663"/>
    </location>
</feature>
<evidence type="ECO:0000259" key="10">
    <source>
        <dbReference type="Pfam" id="PF12607"/>
    </source>
</evidence>
<feature type="transmembrane region" description="Helical" evidence="8">
    <location>
        <begin position="669"/>
        <end position="698"/>
    </location>
</feature>
<dbReference type="InterPro" id="IPR006686">
    <property type="entry name" value="MscS_channel_CS"/>
</dbReference>
<keyword evidence="6 8" id="KW-0472">Membrane</keyword>
<evidence type="ECO:0000256" key="5">
    <source>
        <dbReference type="ARBA" id="ARBA00022989"/>
    </source>
</evidence>
<gene>
    <name evidence="12" type="ORF">GU927_012565</name>
</gene>
<keyword evidence="4 8" id="KW-0812">Transmembrane</keyword>
<dbReference type="PANTHER" id="PTHR30347">
    <property type="entry name" value="POTASSIUM CHANNEL RELATED"/>
    <property type="match status" value="1"/>
</dbReference>
<dbReference type="InterPro" id="IPR010920">
    <property type="entry name" value="LSM_dom_sf"/>
</dbReference>
<feature type="compositionally biased region" description="Low complexity" evidence="7">
    <location>
        <begin position="65"/>
        <end position="90"/>
    </location>
</feature>
<dbReference type="SUPFAM" id="SSF50182">
    <property type="entry name" value="Sm-like ribonucleoproteins"/>
    <property type="match status" value="1"/>
</dbReference>
<dbReference type="Gene3D" id="2.30.30.60">
    <property type="match status" value="1"/>
</dbReference>
<dbReference type="SUPFAM" id="SSF82689">
    <property type="entry name" value="Mechanosensitive channel protein MscS (YggB), C-terminal domain"/>
    <property type="match status" value="1"/>
</dbReference>
<feature type="compositionally biased region" description="Low complexity" evidence="7">
    <location>
        <begin position="850"/>
        <end position="868"/>
    </location>
</feature>
<accession>A0ABS6J594</accession>
<evidence type="ECO:0000256" key="6">
    <source>
        <dbReference type="ARBA" id="ARBA00023136"/>
    </source>
</evidence>
<protein>
    <submittedName>
        <fullName evidence="12">DUF3772 domain-containing protein</fullName>
    </submittedName>
</protein>
<dbReference type="InterPro" id="IPR052702">
    <property type="entry name" value="MscS-like_channel"/>
</dbReference>
<dbReference type="Pfam" id="PF00924">
    <property type="entry name" value="MS_channel_2nd"/>
    <property type="match status" value="1"/>
</dbReference>
<dbReference type="Pfam" id="PF21082">
    <property type="entry name" value="MS_channel_3rd"/>
    <property type="match status" value="1"/>
</dbReference>
<feature type="domain" description="DUF3772" evidence="10">
    <location>
        <begin position="215"/>
        <end position="274"/>
    </location>
</feature>
<dbReference type="InterPro" id="IPR011066">
    <property type="entry name" value="MscS_channel_C_sf"/>
</dbReference>
<comment type="caution">
    <text evidence="12">The sequence shown here is derived from an EMBL/GenBank/DDBJ whole genome shotgun (WGS) entry which is preliminary data.</text>
</comment>
<keyword evidence="13" id="KW-1185">Reference proteome</keyword>
<dbReference type="Gene3D" id="1.10.287.1260">
    <property type="match status" value="1"/>
</dbReference>
<dbReference type="SUPFAM" id="SSF82861">
    <property type="entry name" value="Mechanosensitive channel protein MscS (YggB), transmembrane region"/>
    <property type="match status" value="1"/>
</dbReference>
<sequence length="897" mass="94067">MAGPRAAGHPDRVRGRMTKPGSGLTARPRGFVAAGLALALLLLWPAGQGGAQEAAGGQTVPAQPPAQSEPAQSDPSQTPAAGPSGAGGAVAVTTTTPAAEAVRPATSVVVSKGSGKSAALDYEAWERAAERAETVIANLDAEDRVLESLRVQLVGWRADFLAAQNTNAARIATLREQIAALGPAPPEGETEAEEIALRRQQLADQLVRQQAPVLKAEEAYRRADGLVGEVDRVLRERQASQLLQLWPAPINPANWPEAVVALGEITVRLWTETATRWTRGDGRRALLDNLPLIALLVVAGGALVTLGWRMIAPLRARLPAPRTARGRRVQALLVSLLQIVLPTMGAAALAVAAQKTGLVGPVGRAAVDALPVIVFGLVAANWLGNAVFPVEDGGGDTAFLLAAERRVEGRFLARTLGLLLGLQALQDQIALAVGASDAANAVLGFPVLATTAVLTFRMGQLLRRHVTAESRSDEGMSYGTRVLGLLARGVMLTGVAGLFLGAVGYIAAATALVYPSVISLGIVAMLFVAQRFVADIYGLVTRSDAADQEGLIPVLIGFAMTLGSLPLFAVVWGARWADITELWQRFLAGFQLGATRVSPVDFLIFAVIFAIGYALTRGVQGALKGTILPRTSLDQGGQNAIISGTGYLGLFLAALVAINSAGIDLSGLAIVAGALSVGIGFGLQNIVSNFVSGIILLIERPVSEGDWIEVGNVSGTVRAISVRSTRIQTFDRSDVIVPNADLVTQRVTNWTRFNLSGRLVVPVSVSHGNDTRKVERILREIAEAQPLTILTPPPVIAFMGFTADAMLFEMRIILRDVNFSVQVRSEINHAIVRRFAAEAIAMPGAPQPEAPAAAAGGEAVVEGDGPAATRPGTVARPDPAVPSARRESTDPTLREDK</sequence>
<dbReference type="InterPro" id="IPR006685">
    <property type="entry name" value="MscS_channel_2nd"/>
</dbReference>
<feature type="transmembrane region" description="Helical" evidence="8">
    <location>
        <begin position="482"/>
        <end position="506"/>
    </location>
</feature>
<evidence type="ECO:0000256" key="4">
    <source>
        <dbReference type="ARBA" id="ARBA00022692"/>
    </source>
</evidence>
<dbReference type="InterPro" id="IPR022249">
    <property type="entry name" value="DUF3772"/>
</dbReference>
<feature type="transmembrane region" description="Helical" evidence="8">
    <location>
        <begin position="550"/>
        <end position="574"/>
    </location>
</feature>
<dbReference type="PROSITE" id="PS01246">
    <property type="entry name" value="UPF0003"/>
    <property type="match status" value="1"/>
</dbReference>
<feature type="compositionally biased region" description="Basic and acidic residues" evidence="7">
    <location>
        <begin position="884"/>
        <end position="897"/>
    </location>
</feature>
<feature type="transmembrane region" description="Helical" evidence="8">
    <location>
        <begin position="602"/>
        <end position="619"/>
    </location>
</feature>
<dbReference type="PANTHER" id="PTHR30347:SF1">
    <property type="entry name" value="MECHANOSENSITIVE CHANNEL MSCK"/>
    <property type="match status" value="1"/>
</dbReference>
<dbReference type="EMBL" id="JAAATX020000008">
    <property type="protein sequence ID" value="MBU9698677.1"/>
    <property type="molecule type" value="Genomic_DNA"/>
</dbReference>
<dbReference type="InterPro" id="IPR023408">
    <property type="entry name" value="MscS_beta-dom_sf"/>
</dbReference>
<feature type="transmembrane region" description="Helical" evidence="8">
    <location>
        <begin position="331"/>
        <end position="352"/>
    </location>
</feature>
<organism evidence="12 13">
    <name type="scientific">Paragemmobacter amnigenus</name>
    <dbReference type="NCBI Taxonomy" id="2852097"/>
    <lineage>
        <taxon>Bacteria</taxon>
        <taxon>Pseudomonadati</taxon>
        <taxon>Pseudomonadota</taxon>
        <taxon>Alphaproteobacteria</taxon>
        <taxon>Rhodobacterales</taxon>
        <taxon>Paracoccaceae</taxon>
        <taxon>Paragemmobacter</taxon>
    </lineage>
</organism>
<reference evidence="12 13" key="1">
    <citation type="submission" date="2021-06" db="EMBL/GenBank/DDBJ databases">
        <title>Rhodobacteraceae bacterium strain HSP-20.</title>
        <authorList>
            <person name="Chen W.-M."/>
        </authorList>
    </citation>
    <scope>NUCLEOTIDE SEQUENCE [LARGE SCALE GENOMIC DNA]</scope>
    <source>
        <strain evidence="12 13">HSP-20</strain>
    </source>
</reference>
<dbReference type="InterPro" id="IPR011014">
    <property type="entry name" value="MscS_channel_TM-2"/>
</dbReference>
<evidence type="ECO:0000259" key="9">
    <source>
        <dbReference type="Pfam" id="PF00924"/>
    </source>
</evidence>
<comment type="subcellular location">
    <subcellularLocation>
        <location evidence="1">Cell membrane</location>
        <topology evidence="1">Multi-pass membrane protein</topology>
    </subcellularLocation>
</comment>
<dbReference type="Proteomes" id="UP000731907">
    <property type="component" value="Unassembled WGS sequence"/>
</dbReference>
<dbReference type="Pfam" id="PF12607">
    <property type="entry name" value="DUF3772"/>
    <property type="match status" value="1"/>
</dbReference>
<proteinExistence type="inferred from homology"/>
<evidence type="ECO:0000313" key="13">
    <source>
        <dbReference type="Proteomes" id="UP000731907"/>
    </source>
</evidence>
<feature type="transmembrane region" description="Helical" evidence="8">
    <location>
        <begin position="372"/>
        <end position="390"/>
    </location>
</feature>
<evidence type="ECO:0000256" key="8">
    <source>
        <dbReference type="SAM" id="Phobius"/>
    </source>
</evidence>
<evidence type="ECO:0000313" key="12">
    <source>
        <dbReference type="EMBL" id="MBU9698677.1"/>
    </source>
</evidence>
<keyword evidence="5 8" id="KW-1133">Transmembrane helix</keyword>
<feature type="transmembrane region" description="Helical" evidence="8">
    <location>
        <begin position="512"/>
        <end position="529"/>
    </location>
</feature>
<feature type="transmembrane region" description="Helical" evidence="8">
    <location>
        <begin position="290"/>
        <end position="311"/>
    </location>
</feature>